<dbReference type="InterPro" id="IPR036388">
    <property type="entry name" value="WH-like_DNA-bd_sf"/>
</dbReference>
<proteinExistence type="predicted"/>
<dbReference type="Gene3D" id="1.10.10.10">
    <property type="entry name" value="Winged helix-like DNA-binding domain superfamily/Winged helix DNA-binding domain"/>
    <property type="match status" value="1"/>
</dbReference>
<sequence>MLQAERYKMIYAYVQQHGSALVAELSEMFQVSPETIRRDLNVLEKNKKLIRSFGGAVSLDAHDAPPVETQDSVYQPNAIDRAESFRKRTEKHPDIKMKIAKSALQFIQPGDCILLDNSSTCWFLARQIPDIDITVVTNSVKIIQALACRDNVRVIGVGGEYSARHDDFHGPVAESAIRNFQINSLFFSCQGLNQESGVRDGSEINARLKQVMLQISGKKILLADSSKFEQFAFCKICMLDKIDVLITNKVVAQKYRDDNPGLTIIETEK</sequence>
<reference evidence="5 6" key="1">
    <citation type="journal article" date="2017" name="Int. J. Syst. Evol. Microbiol.">
        <title>Brenneria populi subsp. brevivirga subsp. nov. isolated from symptomatic bark of Populus x euramericana canker, and description of Brenneria populi subsp. populi subsp. nov.</title>
        <authorList>
            <person name="Zheng M.H."/>
            <person name="Piao C.G."/>
            <person name="Xue H."/>
            <person name="Guo M.W."/>
            <person name="Li Y."/>
        </authorList>
    </citation>
    <scope>NUCLEOTIDE SEQUENCE [LARGE SCALE GENOMIC DNA]</scope>
    <source>
        <strain evidence="5 6">D9-5</strain>
    </source>
</reference>
<evidence type="ECO:0000313" key="6">
    <source>
        <dbReference type="Proteomes" id="UP001309705"/>
    </source>
</evidence>
<dbReference type="SMART" id="SM00420">
    <property type="entry name" value="HTH_DEOR"/>
    <property type="match status" value="1"/>
</dbReference>
<evidence type="ECO:0000256" key="3">
    <source>
        <dbReference type="ARBA" id="ARBA00023163"/>
    </source>
</evidence>
<protein>
    <submittedName>
        <fullName evidence="5">DeoR/GlpR family DNA-binding transcription regulator</fullName>
    </submittedName>
</protein>
<feature type="domain" description="HTH deoR-type" evidence="4">
    <location>
        <begin position="3"/>
        <end position="58"/>
    </location>
</feature>
<dbReference type="PRINTS" id="PR00037">
    <property type="entry name" value="HTHLACR"/>
</dbReference>
<dbReference type="PROSITE" id="PS00894">
    <property type="entry name" value="HTH_DEOR_1"/>
    <property type="match status" value="1"/>
</dbReference>
<dbReference type="SUPFAM" id="SSF46785">
    <property type="entry name" value="Winged helix' DNA-binding domain"/>
    <property type="match status" value="1"/>
</dbReference>
<dbReference type="PANTHER" id="PTHR30363:SF44">
    <property type="entry name" value="AGA OPERON TRANSCRIPTIONAL REPRESSOR-RELATED"/>
    <property type="match status" value="1"/>
</dbReference>
<name>A0ABU6JUB4_9GAMM</name>
<dbReference type="PANTHER" id="PTHR30363">
    <property type="entry name" value="HTH-TYPE TRANSCRIPTIONAL REGULATOR SRLR-RELATED"/>
    <property type="match status" value="1"/>
</dbReference>
<dbReference type="InterPro" id="IPR050313">
    <property type="entry name" value="Carb_Metab_HTH_regulators"/>
</dbReference>
<dbReference type="SUPFAM" id="SSF100950">
    <property type="entry name" value="NagB/RpiA/CoA transferase-like"/>
    <property type="match status" value="1"/>
</dbReference>
<gene>
    <name evidence="5" type="ORF">VSX58_16950</name>
</gene>
<dbReference type="InterPro" id="IPR018356">
    <property type="entry name" value="Tscrpt_reg_HTH_DeoR_CS"/>
</dbReference>
<keyword evidence="2 5" id="KW-0238">DNA-binding</keyword>
<evidence type="ECO:0000256" key="1">
    <source>
        <dbReference type="ARBA" id="ARBA00023015"/>
    </source>
</evidence>
<dbReference type="Pfam" id="PF08220">
    <property type="entry name" value="HTH_DeoR"/>
    <property type="match status" value="1"/>
</dbReference>
<evidence type="ECO:0000256" key="2">
    <source>
        <dbReference type="ARBA" id="ARBA00023125"/>
    </source>
</evidence>
<dbReference type="Gene3D" id="3.40.50.1360">
    <property type="match status" value="1"/>
</dbReference>
<dbReference type="SMART" id="SM01134">
    <property type="entry name" value="DeoRC"/>
    <property type="match status" value="1"/>
</dbReference>
<dbReference type="InterPro" id="IPR036390">
    <property type="entry name" value="WH_DNA-bd_sf"/>
</dbReference>
<dbReference type="GO" id="GO:0003677">
    <property type="term" value="F:DNA binding"/>
    <property type="evidence" value="ECO:0007669"/>
    <property type="project" value="UniProtKB-KW"/>
</dbReference>
<dbReference type="PROSITE" id="PS51000">
    <property type="entry name" value="HTH_DEOR_2"/>
    <property type="match status" value="1"/>
</dbReference>
<dbReference type="InterPro" id="IPR001034">
    <property type="entry name" value="DeoR_HTH"/>
</dbReference>
<dbReference type="Pfam" id="PF00455">
    <property type="entry name" value="DeoRC"/>
    <property type="match status" value="1"/>
</dbReference>
<organism evidence="5 6">
    <name type="scientific">Brenneria populi</name>
    <dbReference type="NCBI Taxonomy" id="1505588"/>
    <lineage>
        <taxon>Bacteria</taxon>
        <taxon>Pseudomonadati</taxon>
        <taxon>Pseudomonadota</taxon>
        <taxon>Gammaproteobacteria</taxon>
        <taxon>Enterobacterales</taxon>
        <taxon>Pectobacteriaceae</taxon>
        <taxon>Brenneria</taxon>
    </lineage>
</organism>
<evidence type="ECO:0000313" key="5">
    <source>
        <dbReference type="EMBL" id="MEC5344283.1"/>
    </source>
</evidence>
<keyword evidence="6" id="KW-1185">Reference proteome</keyword>
<dbReference type="RefSeq" id="WP_327619119.1">
    <property type="nucleotide sequence ID" value="NZ_JAYWTM010000020.1"/>
</dbReference>
<keyword evidence="1" id="KW-0805">Transcription regulation</keyword>
<dbReference type="Proteomes" id="UP001309705">
    <property type="component" value="Unassembled WGS sequence"/>
</dbReference>
<dbReference type="InterPro" id="IPR014036">
    <property type="entry name" value="DeoR-like_C"/>
</dbReference>
<keyword evidence="3" id="KW-0804">Transcription</keyword>
<evidence type="ECO:0000259" key="4">
    <source>
        <dbReference type="PROSITE" id="PS51000"/>
    </source>
</evidence>
<accession>A0ABU6JUB4</accession>
<comment type="caution">
    <text evidence="5">The sequence shown here is derived from an EMBL/GenBank/DDBJ whole genome shotgun (WGS) entry which is preliminary data.</text>
</comment>
<dbReference type="InterPro" id="IPR037171">
    <property type="entry name" value="NagB/RpiA_transferase-like"/>
</dbReference>
<dbReference type="EMBL" id="JAYWTM010000020">
    <property type="protein sequence ID" value="MEC5344283.1"/>
    <property type="molecule type" value="Genomic_DNA"/>
</dbReference>